<dbReference type="EMBL" id="QEOB01000014">
    <property type="protein sequence ID" value="PVX77824.1"/>
    <property type="molecule type" value="Genomic_DNA"/>
</dbReference>
<comment type="caution">
    <text evidence="1">The sequence shown here is derived from an EMBL/GenBank/DDBJ whole genome shotgun (WGS) entry which is preliminary data.</text>
</comment>
<reference evidence="1 2" key="1">
    <citation type="submission" date="2018-05" db="EMBL/GenBank/DDBJ databases">
        <title>Genomic Encyclopedia of Type Strains, Phase IV (KMG-V): Genome sequencing to study the core and pangenomes of soil and plant-associated prokaryotes.</title>
        <authorList>
            <person name="Whitman W."/>
        </authorList>
    </citation>
    <scope>NUCLEOTIDE SEQUENCE [LARGE SCALE GENOMIC DNA]</scope>
    <source>
        <strain evidence="1 2">SCZa-39</strain>
    </source>
</reference>
<accession>A0ABX5KG81</accession>
<protein>
    <submittedName>
        <fullName evidence="1">Uncharacterized protein</fullName>
    </submittedName>
</protein>
<dbReference type="Proteomes" id="UP000245712">
    <property type="component" value="Unassembled WGS sequence"/>
</dbReference>
<proteinExistence type="predicted"/>
<gene>
    <name evidence="1" type="ORF">C7402_11451</name>
</gene>
<evidence type="ECO:0000313" key="2">
    <source>
        <dbReference type="Proteomes" id="UP000245712"/>
    </source>
</evidence>
<evidence type="ECO:0000313" key="1">
    <source>
        <dbReference type="EMBL" id="PVX77824.1"/>
    </source>
</evidence>
<name>A0ABX5KG81_9BURK</name>
<organism evidence="1 2">
    <name type="scientific">Paraburkholderia unamae</name>
    <dbReference type="NCBI Taxonomy" id="219649"/>
    <lineage>
        <taxon>Bacteria</taxon>
        <taxon>Pseudomonadati</taxon>
        <taxon>Pseudomonadota</taxon>
        <taxon>Betaproteobacteria</taxon>
        <taxon>Burkholderiales</taxon>
        <taxon>Burkholderiaceae</taxon>
        <taxon>Paraburkholderia</taxon>
    </lineage>
</organism>
<sequence>MPAQPVSLLHPASGASRVGDGRRAVRQGVFHAAVNHAVSPAVNP</sequence>
<keyword evidence="2" id="KW-1185">Reference proteome</keyword>